<evidence type="ECO:0000313" key="3">
    <source>
        <dbReference type="EMBL" id="KAJ2685520.1"/>
    </source>
</evidence>
<feature type="region of interest" description="Disordered" evidence="1">
    <location>
        <begin position="501"/>
        <end position="520"/>
    </location>
</feature>
<gene>
    <name evidence="3" type="ORF">IWW39_004210</name>
</gene>
<dbReference type="OrthoDB" id="5584477at2759"/>
<dbReference type="PANTHER" id="PTHR38248:SF2">
    <property type="entry name" value="FUNK1 11"/>
    <property type="match status" value="1"/>
</dbReference>
<reference evidence="3" key="1">
    <citation type="submission" date="2022-07" db="EMBL/GenBank/DDBJ databases">
        <title>Phylogenomic reconstructions and comparative analyses of Kickxellomycotina fungi.</title>
        <authorList>
            <person name="Reynolds N.K."/>
            <person name="Stajich J.E."/>
            <person name="Barry K."/>
            <person name="Grigoriev I.V."/>
            <person name="Crous P."/>
            <person name="Smith M.E."/>
        </authorList>
    </citation>
    <scope>NUCLEOTIDE SEQUENCE</scope>
    <source>
        <strain evidence="3">CBS 109367</strain>
    </source>
</reference>
<dbReference type="Gene3D" id="1.10.510.10">
    <property type="entry name" value="Transferase(Phosphotransferase) domain 1"/>
    <property type="match status" value="1"/>
</dbReference>
<keyword evidence="4" id="KW-1185">Reference proteome</keyword>
<dbReference type="PANTHER" id="PTHR38248">
    <property type="entry name" value="FUNK1 6"/>
    <property type="match status" value="1"/>
</dbReference>
<feature type="compositionally biased region" description="Low complexity" evidence="1">
    <location>
        <begin position="228"/>
        <end position="244"/>
    </location>
</feature>
<feature type="region of interest" description="Disordered" evidence="1">
    <location>
        <begin position="1"/>
        <end position="44"/>
    </location>
</feature>
<dbReference type="InterPro" id="IPR008266">
    <property type="entry name" value="Tyr_kinase_AS"/>
</dbReference>
<dbReference type="Pfam" id="PF17667">
    <property type="entry name" value="Pkinase_fungal"/>
    <property type="match status" value="1"/>
</dbReference>
<dbReference type="InterPro" id="IPR040976">
    <property type="entry name" value="Pkinase_fungal"/>
</dbReference>
<accession>A0A9W8L3K8</accession>
<feature type="domain" description="Fungal-type protein kinase" evidence="2">
    <location>
        <begin position="264"/>
        <end position="660"/>
    </location>
</feature>
<dbReference type="InterPro" id="IPR011009">
    <property type="entry name" value="Kinase-like_dom_sf"/>
</dbReference>
<evidence type="ECO:0000313" key="4">
    <source>
        <dbReference type="Proteomes" id="UP001151516"/>
    </source>
</evidence>
<dbReference type="EMBL" id="JANBTX010000148">
    <property type="protein sequence ID" value="KAJ2685520.1"/>
    <property type="molecule type" value="Genomic_DNA"/>
</dbReference>
<feature type="compositionally biased region" description="Basic and acidic residues" evidence="1">
    <location>
        <begin position="33"/>
        <end position="43"/>
    </location>
</feature>
<protein>
    <recommendedName>
        <fullName evidence="2">Fungal-type protein kinase domain-containing protein</fullName>
    </recommendedName>
</protein>
<proteinExistence type="predicted"/>
<comment type="caution">
    <text evidence="3">The sequence shown here is derived from an EMBL/GenBank/DDBJ whole genome shotgun (WGS) entry which is preliminary data.</text>
</comment>
<dbReference type="GO" id="GO:0004672">
    <property type="term" value="F:protein kinase activity"/>
    <property type="evidence" value="ECO:0007669"/>
    <property type="project" value="InterPro"/>
</dbReference>
<evidence type="ECO:0000259" key="2">
    <source>
        <dbReference type="Pfam" id="PF17667"/>
    </source>
</evidence>
<organism evidence="3 4">
    <name type="scientific">Coemansia spiralis</name>
    <dbReference type="NCBI Taxonomy" id="417178"/>
    <lineage>
        <taxon>Eukaryota</taxon>
        <taxon>Fungi</taxon>
        <taxon>Fungi incertae sedis</taxon>
        <taxon>Zoopagomycota</taxon>
        <taxon>Kickxellomycotina</taxon>
        <taxon>Kickxellomycetes</taxon>
        <taxon>Kickxellales</taxon>
        <taxon>Kickxellaceae</taxon>
        <taxon>Coemansia</taxon>
    </lineage>
</organism>
<sequence>MTITQPSGPSDTNPTPITARVLSGENLASAGSKESERNSKSKLESSSVAHKKIIVVPEVLSLALPLDKDTRGIATSSAESISQLLQALLSSPEQGAAAPGQPLLQISDDVLHRLRSLAQGLRPWVDCKAAAVRQEKDLYPYFRKLVLFVMECLKALLLSTSIRDHYRLILPYSGVGDFKPKDSLENFKLDQALSIRPWCDVIGDGVDEPCYIDMLAVVEMKVDDTPKTSSRTSSSRTSSRTSSRADGGTFPAGLSASGVPPKSNIGAAHGQLVRYTRQIYEHQHSRFYSWGVTSCGSLVRIYLFGPDCAMSTADLDMRTPAGRKDFVSWLANMCLCEDRVRGFIPSMKHVDGTAGGKGAYWELHVPMLDSHGAETDKTRVYYSREPSFVASSTFGRHTRGFPASASLANIDVPDVFVKVAWQYADRGPGPTRKTEMQHLLDIRHKSASAAHHGVNVPIIVDGGTVKAVDRDGCRVCLTSDTVYGKDIATRYAVVDDLSIPASKDNSSSSVRSRPPPSFNLHLDAPTKEQRLLSLRKVNMLATTPLCQPLSSVQTPDELIVVLADATRAHNWLLTECGLLHRDISSNNILVGRRNTDGGDSEVYGLLIDFDYAINPSDSRLSRPERTGTLPFMSILTLEAHPGQQTELDDFESLFYVLCFQATFGINKKDSAVLKLAHKTMDLSLLKIRDWQGWQEGKTMAGIASDKRGHMSGIGMFVSSIAKYFPVTNSSKSGLPNYRDLKVLSRELYDALFANPDVDEYCRGTSGIVTEAPHSQVGSPTKEDSGLQDLFNDLTLVTVDPMVERAKDPAKKTLVSSFIEVIERSAFLAKGRIAALSNS</sequence>
<dbReference type="Proteomes" id="UP001151516">
    <property type="component" value="Unassembled WGS sequence"/>
</dbReference>
<evidence type="ECO:0000256" key="1">
    <source>
        <dbReference type="SAM" id="MobiDB-lite"/>
    </source>
</evidence>
<dbReference type="AlphaFoldDB" id="A0A9W8L3K8"/>
<dbReference type="SUPFAM" id="SSF56112">
    <property type="entry name" value="Protein kinase-like (PK-like)"/>
    <property type="match status" value="1"/>
</dbReference>
<dbReference type="PROSITE" id="PS00109">
    <property type="entry name" value="PROTEIN_KINASE_TYR"/>
    <property type="match status" value="1"/>
</dbReference>
<feature type="region of interest" description="Disordered" evidence="1">
    <location>
        <begin position="225"/>
        <end position="263"/>
    </location>
</feature>
<name>A0A9W8L3K8_9FUNG</name>
<feature type="compositionally biased region" description="Polar residues" evidence="1">
    <location>
        <begin position="1"/>
        <end position="16"/>
    </location>
</feature>